<keyword evidence="1" id="KW-1133">Transmembrane helix</keyword>
<evidence type="ECO:0000256" key="1">
    <source>
        <dbReference type="SAM" id="Phobius"/>
    </source>
</evidence>
<feature type="transmembrane region" description="Helical" evidence="1">
    <location>
        <begin position="34"/>
        <end position="60"/>
    </location>
</feature>
<protein>
    <submittedName>
        <fullName evidence="2">Uncharacterized protein</fullName>
    </submittedName>
</protein>
<dbReference type="Proteomes" id="UP000014257">
    <property type="component" value="Unassembled WGS sequence"/>
</dbReference>
<dbReference type="AlphaFoldDB" id="A0A8E0M5P9"/>
<comment type="caution">
    <text evidence="2">The sequence shown here is derived from an EMBL/GenBank/DDBJ whole genome shotgun (WGS) entry which is preliminary data.</text>
</comment>
<name>A0A8E0M5P9_LACPA</name>
<evidence type="ECO:0000313" key="3">
    <source>
        <dbReference type="Proteomes" id="UP000014257"/>
    </source>
</evidence>
<organism evidence="2 3">
    <name type="scientific">Lacticaseibacillus paracasei subsp. paracasei Lpp22</name>
    <dbReference type="NCBI Taxonomy" id="1256221"/>
    <lineage>
        <taxon>Bacteria</taxon>
        <taxon>Bacillati</taxon>
        <taxon>Bacillota</taxon>
        <taxon>Bacilli</taxon>
        <taxon>Lactobacillales</taxon>
        <taxon>Lactobacillaceae</taxon>
        <taxon>Lacticaseibacillus</taxon>
    </lineage>
</organism>
<sequence length="64" mass="7531">MQFLYLLVFGGKLFVTICSQISDFVFHSSNNVNIIFVAICRRLAIFLVVIWWQSLCYFIAYNPF</sequence>
<reference evidence="2 3" key="1">
    <citation type="journal article" date="2013" name="PLoS ONE">
        <title>Lactobacillus paracasei comparative genomics: towards species pan-genome definition and exploitation of diversity.</title>
        <authorList>
            <person name="Smokvina T."/>
            <person name="Wels M."/>
            <person name="Polka J."/>
            <person name="Chervaux C."/>
            <person name="Brisse S."/>
            <person name="Boekhorst J."/>
            <person name="van Hylckama Vlieg J.E."/>
            <person name="Siezen R.J."/>
        </authorList>
    </citation>
    <scope>NUCLEOTIDE SEQUENCE [LARGE SCALE GENOMIC DNA]</scope>
    <source>
        <strain evidence="2 3">Lpp22</strain>
    </source>
</reference>
<accession>A0A8E0M5P9</accession>
<keyword evidence="1" id="KW-0472">Membrane</keyword>
<evidence type="ECO:0000313" key="2">
    <source>
        <dbReference type="EMBL" id="EPC24985.1"/>
    </source>
</evidence>
<keyword evidence="1" id="KW-0812">Transmembrane</keyword>
<dbReference type="EMBL" id="ANMI01000195">
    <property type="protein sequence ID" value="EPC24985.1"/>
    <property type="molecule type" value="Genomic_DNA"/>
</dbReference>
<gene>
    <name evidence="2" type="ORF">Lpp22_2045</name>
</gene>
<proteinExistence type="predicted"/>